<feature type="compositionally biased region" description="Low complexity" evidence="1">
    <location>
        <begin position="497"/>
        <end position="516"/>
    </location>
</feature>
<proteinExistence type="predicted"/>
<evidence type="ECO:0000313" key="2">
    <source>
        <dbReference type="EMBL" id="QHT01552.1"/>
    </source>
</evidence>
<name>A0A6C0CBP6_9ZZZZ</name>
<sequence>MENYKEKYIKYKSKYLFAKIKQVGGDCREVCRQINKLTNIFIHGDCLDGLFTAYLLRKNCVPDVKKFSFIAPGLNIVKKINKIGNEEDHRIGLFDLSLPDPDQIPNKSCNNDILTINDKKVTHVVDHHFMTSKYQDLCRKVVNYDAAYSTSGTIWNEINNKKIDEQPDTEWTQQTQRDLSAQRLSAFVGVISSGDRGQLALNKDGKKFMLYIGLQKILDLFRNYKYSKSSYFKEKYSDRGIDPWIGFTNIIDYLVTSANMELIQVIGAIEIVSVYNFLNVGHQDSNFVTRKGNLYDKNNNVIDNHTLYVAKRGPSDSIIGQVIGITLKNTEFDPINYIIVYNKDKFMNVARFMVRDVSVNDDNKIDKNDNANTAAKKINPEDSGGHERASSVGIDANAWNNMIKVPEIDHNKKFKLATPEEDVIKNVLVNAWTTLGKTAFWKIFASAQFEGKTIYAICTDSINKTQYDNYINQLIESGLNYEFVGTSCGQSLTSPTQQVNPYQQNPQQMNPYSNPYQQQYGYQQVNPYQQNPYQMNPYSNPYQNPYQQQYGYQQQPLQYSR</sequence>
<reference evidence="2" key="1">
    <citation type="journal article" date="2020" name="Nature">
        <title>Giant virus diversity and host interactions through global metagenomics.</title>
        <authorList>
            <person name="Schulz F."/>
            <person name="Roux S."/>
            <person name="Paez-Espino D."/>
            <person name="Jungbluth S."/>
            <person name="Walsh D.A."/>
            <person name="Denef V.J."/>
            <person name="McMahon K.D."/>
            <person name="Konstantinidis K.T."/>
            <person name="Eloe-Fadrosh E.A."/>
            <person name="Kyrpides N.C."/>
            <person name="Woyke T."/>
        </authorList>
    </citation>
    <scope>NUCLEOTIDE SEQUENCE</scope>
    <source>
        <strain evidence="2">GVMAG-M-3300020192-26</strain>
    </source>
</reference>
<organism evidence="2">
    <name type="scientific">viral metagenome</name>
    <dbReference type="NCBI Taxonomy" id="1070528"/>
    <lineage>
        <taxon>unclassified sequences</taxon>
        <taxon>metagenomes</taxon>
        <taxon>organismal metagenomes</taxon>
    </lineage>
</organism>
<dbReference type="EMBL" id="MN739376">
    <property type="protein sequence ID" value="QHT01552.1"/>
    <property type="molecule type" value="Genomic_DNA"/>
</dbReference>
<dbReference type="AlphaFoldDB" id="A0A6C0CBP6"/>
<protein>
    <submittedName>
        <fullName evidence="2">Uncharacterized protein</fullName>
    </submittedName>
</protein>
<evidence type="ECO:0000256" key="1">
    <source>
        <dbReference type="SAM" id="MobiDB-lite"/>
    </source>
</evidence>
<feature type="region of interest" description="Disordered" evidence="1">
    <location>
        <begin position="492"/>
        <end position="516"/>
    </location>
</feature>
<accession>A0A6C0CBP6</accession>